<comment type="caution">
    <text evidence="1">The sequence shown here is derived from an EMBL/GenBank/DDBJ whole genome shotgun (WGS) entry which is preliminary data.</text>
</comment>
<gene>
    <name evidence="1" type="ORF">EZS27_021632</name>
</gene>
<sequence>MLQAYPTKRGTVVEIYDTIEDLKSLHGTMHQIADTLDENDPSQRSQR</sequence>
<evidence type="ECO:0000313" key="1">
    <source>
        <dbReference type="EMBL" id="KAA6329577.1"/>
    </source>
</evidence>
<reference evidence="1" key="1">
    <citation type="submission" date="2019-03" db="EMBL/GenBank/DDBJ databases">
        <title>Single cell metagenomics reveals metabolic interactions within the superorganism composed of flagellate Streblomastix strix and complex community of Bacteroidetes bacteria on its surface.</title>
        <authorList>
            <person name="Treitli S.C."/>
            <person name="Kolisko M."/>
            <person name="Husnik F."/>
            <person name="Keeling P."/>
            <person name="Hampl V."/>
        </authorList>
    </citation>
    <scope>NUCLEOTIDE SEQUENCE</scope>
    <source>
        <strain evidence="1">STM</strain>
    </source>
</reference>
<organism evidence="1">
    <name type="scientific">termite gut metagenome</name>
    <dbReference type="NCBI Taxonomy" id="433724"/>
    <lineage>
        <taxon>unclassified sequences</taxon>
        <taxon>metagenomes</taxon>
        <taxon>organismal metagenomes</taxon>
    </lineage>
</organism>
<protein>
    <submittedName>
        <fullName evidence="1">Uncharacterized protein</fullName>
    </submittedName>
</protein>
<name>A0A5J4R615_9ZZZZ</name>
<dbReference type="AlphaFoldDB" id="A0A5J4R615"/>
<proteinExistence type="predicted"/>
<dbReference type="EMBL" id="SNRY01001625">
    <property type="protein sequence ID" value="KAA6329577.1"/>
    <property type="molecule type" value="Genomic_DNA"/>
</dbReference>
<accession>A0A5J4R615</accession>